<evidence type="ECO:0000256" key="4">
    <source>
        <dbReference type="ARBA" id="ARBA00022842"/>
    </source>
</evidence>
<organism evidence="7 8">
    <name type="scientific">Actinopolyspora mzabensis</name>
    <dbReference type="NCBI Taxonomy" id="995066"/>
    <lineage>
        <taxon>Bacteria</taxon>
        <taxon>Bacillati</taxon>
        <taxon>Actinomycetota</taxon>
        <taxon>Actinomycetes</taxon>
        <taxon>Actinopolysporales</taxon>
        <taxon>Actinopolysporaceae</taxon>
        <taxon>Actinopolyspora</taxon>
    </lineage>
</organism>
<dbReference type="Proteomes" id="UP000199213">
    <property type="component" value="Unassembled WGS sequence"/>
</dbReference>
<keyword evidence="4" id="KW-0460">Magnesium</keyword>
<evidence type="ECO:0000313" key="7">
    <source>
        <dbReference type="EMBL" id="SDK46781.1"/>
    </source>
</evidence>
<evidence type="ECO:0000256" key="1">
    <source>
        <dbReference type="ARBA" id="ARBA00022722"/>
    </source>
</evidence>
<dbReference type="AlphaFoldDB" id="A0A1G9C567"/>
<protein>
    <submittedName>
        <fullName evidence="7">PIN domain-containing protein</fullName>
    </submittedName>
</protein>
<keyword evidence="8" id="KW-1185">Reference proteome</keyword>
<name>A0A1G9C567_ACTMZ</name>
<evidence type="ECO:0000313" key="8">
    <source>
        <dbReference type="Proteomes" id="UP000199213"/>
    </source>
</evidence>
<keyword evidence="1" id="KW-0540">Nuclease</keyword>
<dbReference type="EMBL" id="FNFM01000008">
    <property type="protein sequence ID" value="SDK46781.1"/>
    <property type="molecule type" value="Genomic_DNA"/>
</dbReference>
<sequence>MSFVVVYDANVLYGSVPRDLLIRVAQSGMVQAKWTHTILDEVFDSLMINRPELNRERLSRTRQLMIESVRDCLIEDYEPLVEVVELPDKNARHVLAAAIKARAQVIVTNNLGDFPSDVLARWDIEPKTADAFLADQVRLDKAKVFGAIQRMADAYRNPPMTTDDLIRRLDEQGLVETVAALRI</sequence>
<dbReference type="GO" id="GO:0004518">
    <property type="term" value="F:nuclease activity"/>
    <property type="evidence" value="ECO:0007669"/>
    <property type="project" value="UniProtKB-KW"/>
</dbReference>
<keyword evidence="2" id="KW-0479">Metal-binding</keyword>
<evidence type="ECO:0000259" key="6">
    <source>
        <dbReference type="Pfam" id="PF26343"/>
    </source>
</evidence>
<feature type="domain" description="PIN" evidence="5">
    <location>
        <begin position="5"/>
        <end position="110"/>
    </location>
</feature>
<dbReference type="OrthoDB" id="113459at2"/>
<keyword evidence="3" id="KW-0378">Hydrolase</keyword>
<feature type="domain" description="VapC50 C-terminal" evidence="6">
    <location>
        <begin position="129"/>
        <end position="182"/>
    </location>
</feature>
<gene>
    <name evidence="7" type="ORF">SAMN04487820_108120</name>
</gene>
<dbReference type="GO" id="GO:0016787">
    <property type="term" value="F:hydrolase activity"/>
    <property type="evidence" value="ECO:0007669"/>
    <property type="project" value="UniProtKB-KW"/>
</dbReference>
<accession>A0A1G9C567</accession>
<dbReference type="InterPro" id="IPR002716">
    <property type="entry name" value="PIN_dom"/>
</dbReference>
<dbReference type="Pfam" id="PF26343">
    <property type="entry name" value="VapC50_C"/>
    <property type="match status" value="1"/>
</dbReference>
<evidence type="ECO:0000259" key="5">
    <source>
        <dbReference type="Pfam" id="PF13470"/>
    </source>
</evidence>
<dbReference type="Pfam" id="PF13470">
    <property type="entry name" value="PIN_3"/>
    <property type="match status" value="1"/>
</dbReference>
<evidence type="ECO:0000256" key="2">
    <source>
        <dbReference type="ARBA" id="ARBA00022723"/>
    </source>
</evidence>
<proteinExistence type="predicted"/>
<evidence type="ECO:0000256" key="3">
    <source>
        <dbReference type="ARBA" id="ARBA00022801"/>
    </source>
</evidence>
<reference evidence="8" key="1">
    <citation type="submission" date="2016-10" db="EMBL/GenBank/DDBJ databases">
        <authorList>
            <person name="Varghese N."/>
            <person name="Submissions S."/>
        </authorList>
    </citation>
    <scope>NUCLEOTIDE SEQUENCE [LARGE SCALE GENOMIC DNA]</scope>
    <source>
        <strain evidence="8">DSM 45460</strain>
    </source>
</reference>
<dbReference type="RefSeq" id="WP_092628954.1">
    <property type="nucleotide sequence ID" value="NZ_FNFM01000008.1"/>
</dbReference>
<dbReference type="InterPro" id="IPR058652">
    <property type="entry name" value="VapC50_C"/>
</dbReference>
<dbReference type="GO" id="GO:0046872">
    <property type="term" value="F:metal ion binding"/>
    <property type="evidence" value="ECO:0007669"/>
    <property type="project" value="UniProtKB-KW"/>
</dbReference>